<accession>A0A6J5SKU2</accession>
<gene>
    <name evidence="1" type="ORF">UFOVP1466_45</name>
    <name evidence="2" type="ORF">UFOVP1554_3</name>
</gene>
<dbReference type="EMBL" id="LR798403">
    <property type="protein sequence ID" value="CAB5229467.1"/>
    <property type="molecule type" value="Genomic_DNA"/>
</dbReference>
<organism evidence="1">
    <name type="scientific">uncultured Caudovirales phage</name>
    <dbReference type="NCBI Taxonomy" id="2100421"/>
    <lineage>
        <taxon>Viruses</taxon>
        <taxon>Duplodnaviria</taxon>
        <taxon>Heunggongvirae</taxon>
        <taxon>Uroviricota</taxon>
        <taxon>Caudoviricetes</taxon>
        <taxon>Peduoviridae</taxon>
        <taxon>Maltschvirus</taxon>
        <taxon>Maltschvirus maltsch</taxon>
    </lineage>
</organism>
<proteinExistence type="predicted"/>
<sequence length="91" mass="10235">MNYGPTPNCPHGLYEFACSVEDVDLVCFLEYSPEEKGYRDSYGAPYEPDIEECMVLNNAYIAGTDVDIAHLLLQSLVDHIEVSALEKFLDK</sequence>
<evidence type="ECO:0000313" key="1">
    <source>
        <dbReference type="EMBL" id="CAB4214438.1"/>
    </source>
</evidence>
<evidence type="ECO:0000313" key="2">
    <source>
        <dbReference type="EMBL" id="CAB5229467.1"/>
    </source>
</evidence>
<reference evidence="1" key="1">
    <citation type="submission" date="2020-05" db="EMBL/GenBank/DDBJ databases">
        <authorList>
            <person name="Chiriac C."/>
            <person name="Salcher M."/>
            <person name="Ghai R."/>
            <person name="Kavagutti S V."/>
        </authorList>
    </citation>
    <scope>NUCLEOTIDE SEQUENCE</scope>
</reference>
<name>A0A6J5SKU2_9CAUD</name>
<dbReference type="EMBL" id="LR797415">
    <property type="protein sequence ID" value="CAB4214438.1"/>
    <property type="molecule type" value="Genomic_DNA"/>
</dbReference>
<protein>
    <submittedName>
        <fullName evidence="1">Uncharacterized protein</fullName>
    </submittedName>
</protein>